<evidence type="ECO:0000256" key="6">
    <source>
        <dbReference type="ARBA" id="ARBA00023136"/>
    </source>
</evidence>
<dbReference type="KEGG" id="sgi:SGRAN_1469"/>
<keyword evidence="11" id="KW-1185">Reference proteome</keyword>
<feature type="region of interest" description="Disordered" evidence="7">
    <location>
        <begin position="1"/>
        <end position="20"/>
    </location>
</feature>
<protein>
    <submittedName>
        <fullName evidence="10">Major facilitator transporter</fullName>
    </submittedName>
</protein>
<dbReference type="InterPro" id="IPR036259">
    <property type="entry name" value="MFS_trans_sf"/>
</dbReference>
<keyword evidence="3" id="KW-0813">Transport</keyword>
<feature type="transmembrane region" description="Helical" evidence="8">
    <location>
        <begin position="109"/>
        <end position="128"/>
    </location>
</feature>
<name>A0AA86GKG8_9SPHN</name>
<keyword evidence="6 8" id="KW-0472">Membrane</keyword>
<dbReference type="PANTHER" id="PTHR23511">
    <property type="entry name" value="SYNAPTIC VESICLE GLYCOPROTEIN 2"/>
    <property type="match status" value="1"/>
</dbReference>
<dbReference type="PANTHER" id="PTHR23511:SF34">
    <property type="entry name" value="SYNAPTIC VESICLE GLYCOPROTEIN 2"/>
    <property type="match status" value="1"/>
</dbReference>
<evidence type="ECO:0000313" key="11">
    <source>
        <dbReference type="Proteomes" id="UP000058599"/>
    </source>
</evidence>
<sequence length="472" mass="50970">MKNKHENPDHHGVGHLARPDRPTAYSLSERFERLPFTGYQRWLAVILATCFAADAVDLVMLSYLLSAITLDLGLTVQQAGIAGGSVFAGVGVGATAAGYLSDRFGRRKVLIHSMLIWGTASLLTAFSWDIWSFSFFRFVTGLGLGAELPAVFALVAEIMPANRRASISGWMHVASQSSVVLFTLASFGVISLIGTSLGWRAMFVVMFAVALAALYIRRNLPESPRWYEASGRHDEAEHAMRRFEAAVADAYGKPLPSPKSSGKVVSAATERGGFRTLFAPGYTQRTLFAWSLWFLFLLAYYGISVWVGKFLVDRGMSITASIGTGVFITMAGIPAAWITGQAMERFGRKIVIIIALLCVAVAAFLYGQASTYVLVVAAGAAMHFFLVSVATAIYAYTPELFPTRARSTGLGTASTVGRIAAVSGPLLISALILKWDYTGAFIACALCFSAAALLVWWFGPETQDRSIEDISS</sequence>
<feature type="transmembrane region" description="Helical" evidence="8">
    <location>
        <begin position="372"/>
        <end position="396"/>
    </location>
</feature>
<comment type="similarity">
    <text evidence="2">Belongs to the major facilitator superfamily. Sugar transporter (TC 2.A.1.1) family.</text>
</comment>
<feature type="transmembrane region" description="Helical" evidence="8">
    <location>
        <begin position="80"/>
        <end position="100"/>
    </location>
</feature>
<gene>
    <name evidence="10" type="ORF">SGRAN_1469</name>
</gene>
<dbReference type="PROSITE" id="PS50850">
    <property type="entry name" value="MFS"/>
    <property type="match status" value="1"/>
</dbReference>
<dbReference type="GO" id="GO:0022857">
    <property type="term" value="F:transmembrane transporter activity"/>
    <property type="evidence" value="ECO:0007669"/>
    <property type="project" value="InterPro"/>
</dbReference>
<evidence type="ECO:0000256" key="8">
    <source>
        <dbReference type="SAM" id="Phobius"/>
    </source>
</evidence>
<evidence type="ECO:0000256" key="2">
    <source>
        <dbReference type="ARBA" id="ARBA00010992"/>
    </source>
</evidence>
<dbReference type="SUPFAM" id="SSF103473">
    <property type="entry name" value="MFS general substrate transporter"/>
    <property type="match status" value="1"/>
</dbReference>
<feature type="transmembrane region" description="Helical" evidence="8">
    <location>
        <begin position="318"/>
        <end position="338"/>
    </location>
</feature>
<feature type="transmembrane region" description="Helical" evidence="8">
    <location>
        <begin position="439"/>
        <end position="458"/>
    </location>
</feature>
<dbReference type="InterPro" id="IPR005829">
    <property type="entry name" value="Sugar_transporter_CS"/>
</dbReference>
<dbReference type="InterPro" id="IPR005828">
    <property type="entry name" value="MFS_sugar_transport-like"/>
</dbReference>
<dbReference type="Gene3D" id="1.20.1250.20">
    <property type="entry name" value="MFS general substrate transporter like domains"/>
    <property type="match status" value="1"/>
</dbReference>
<feature type="transmembrane region" description="Helical" evidence="8">
    <location>
        <begin position="42"/>
        <end position="68"/>
    </location>
</feature>
<feature type="transmembrane region" description="Helical" evidence="8">
    <location>
        <begin position="287"/>
        <end position="306"/>
    </location>
</feature>
<feature type="transmembrane region" description="Helical" evidence="8">
    <location>
        <begin position="350"/>
        <end position="366"/>
    </location>
</feature>
<dbReference type="RefSeq" id="WP_067182144.1">
    <property type="nucleotide sequence ID" value="NZ_CP012199.1"/>
</dbReference>
<evidence type="ECO:0000256" key="3">
    <source>
        <dbReference type="ARBA" id="ARBA00022448"/>
    </source>
</evidence>
<feature type="transmembrane region" description="Helical" evidence="8">
    <location>
        <begin position="408"/>
        <end position="433"/>
    </location>
</feature>
<organism evidence="10 11">
    <name type="scientific">Sphingopyxis granuli</name>
    <dbReference type="NCBI Taxonomy" id="267128"/>
    <lineage>
        <taxon>Bacteria</taxon>
        <taxon>Pseudomonadati</taxon>
        <taxon>Pseudomonadota</taxon>
        <taxon>Alphaproteobacteria</taxon>
        <taxon>Sphingomonadales</taxon>
        <taxon>Sphingomonadaceae</taxon>
        <taxon>Sphingopyxis</taxon>
    </lineage>
</organism>
<feature type="transmembrane region" description="Helical" evidence="8">
    <location>
        <begin position="134"/>
        <end position="158"/>
    </location>
</feature>
<reference evidence="10 11" key="1">
    <citation type="journal article" date="2016" name="BMC Genomics">
        <title>Genomic analysis of the nitrate-respiring Sphingopyxis granuli (formerly Sphingomonas macrogoltabida) strain TFA.</title>
        <authorList>
            <person name="Garcia-Romero I."/>
            <person name="Perez-Pulido A.J."/>
            <person name="Gonzalez-Flores Y.E."/>
            <person name="Reyes-Ramirez F."/>
            <person name="Santero E."/>
            <person name="Floriano B."/>
        </authorList>
    </citation>
    <scope>NUCLEOTIDE SEQUENCE [LARGE SCALE GENOMIC DNA]</scope>
    <source>
        <strain evidence="10 11">TFA</strain>
    </source>
</reference>
<evidence type="ECO:0000256" key="4">
    <source>
        <dbReference type="ARBA" id="ARBA00022692"/>
    </source>
</evidence>
<dbReference type="InterPro" id="IPR020846">
    <property type="entry name" value="MFS_dom"/>
</dbReference>
<dbReference type="PROSITE" id="PS00216">
    <property type="entry name" value="SUGAR_TRANSPORT_1"/>
    <property type="match status" value="2"/>
</dbReference>
<evidence type="ECO:0000259" key="9">
    <source>
        <dbReference type="PROSITE" id="PS50850"/>
    </source>
</evidence>
<evidence type="ECO:0000256" key="7">
    <source>
        <dbReference type="SAM" id="MobiDB-lite"/>
    </source>
</evidence>
<keyword evidence="4 8" id="KW-0812">Transmembrane</keyword>
<feature type="transmembrane region" description="Helical" evidence="8">
    <location>
        <begin position="199"/>
        <end position="216"/>
    </location>
</feature>
<comment type="subcellular location">
    <subcellularLocation>
        <location evidence="1">Membrane</location>
        <topology evidence="1">Multi-pass membrane protein</topology>
    </subcellularLocation>
</comment>
<keyword evidence="5 8" id="KW-1133">Transmembrane helix</keyword>
<evidence type="ECO:0000313" key="10">
    <source>
        <dbReference type="EMBL" id="AMG73856.1"/>
    </source>
</evidence>
<evidence type="ECO:0000256" key="5">
    <source>
        <dbReference type="ARBA" id="ARBA00022989"/>
    </source>
</evidence>
<feature type="transmembrane region" description="Helical" evidence="8">
    <location>
        <begin position="170"/>
        <end position="193"/>
    </location>
</feature>
<dbReference type="GO" id="GO:0016020">
    <property type="term" value="C:membrane"/>
    <property type="evidence" value="ECO:0007669"/>
    <property type="project" value="UniProtKB-SubCell"/>
</dbReference>
<dbReference type="AlphaFoldDB" id="A0AA86GKG8"/>
<feature type="domain" description="Major facilitator superfamily (MFS) profile" evidence="9">
    <location>
        <begin position="43"/>
        <end position="463"/>
    </location>
</feature>
<proteinExistence type="inferred from homology"/>
<dbReference type="EMBL" id="CP012199">
    <property type="protein sequence ID" value="AMG73856.1"/>
    <property type="molecule type" value="Genomic_DNA"/>
</dbReference>
<dbReference type="PROSITE" id="PS00217">
    <property type="entry name" value="SUGAR_TRANSPORT_2"/>
    <property type="match status" value="1"/>
</dbReference>
<accession>A0AA86GKG8</accession>
<dbReference type="Proteomes" id="UP000058599">
    <property type="component" value="Chromosome"/>
</dbReference>
<dbReference type="Pfam" id="PF00083">
    <property type="entry name" value="Sugar_tr"/>
    <property type="match status" value="1"/>
</dbReference>
<evidence type="ECO:0000256" key="1">
    <source>
        <dbReference type="ARBA" id="ARBA00004141"/>
    </source>
</evidence>